<name>A0A3S8U7P7_9RHOB</name>
<dbReference type="InterPro" id="IPR000847">
    <property type="entry name" value="LysR_HTH_N"/>
</dbReference>
<dbReference type="Pfam" id="PF03466">
    <property type="entry name" value="LysR_substrate"/>
    <property type="match status" value="1"/>
</dbReference>
<keyword evidence="2" id="KW-0805">Transcription regulation</keyword>
<accession>A0A3S8U7P7</accession>
<keyword evidence="3" id="KW-0238">DNA-binding</keyword>
<evidence type="ECO:0000256" key="2">
    <source>
        <dbReference type="ARBA" id="ARBA00023015"/>
    </source>
</evidence>
<reference evidence="6 7" key="1">
    <citation type="submission" date="2018-12" db="EMBL/GenBank/DDBJ databases">
        <title>Complete genome sequencing of Tabrizicola sp. K13M18.</title>
        <authorList>
            <person name="Bae J.-W."/>
        </authorList>
    </citation>
    <scope>NUCLEOTIDE SEQUENCE [LARGE SCALE GENOMIC DNA]</scope>
    <source>
        <strain evidence="6 7">K13M18</strain>
    </source>
</reference>
<sequence length="291" mass="31320">MMNIRSSNWELFAAYLAVCRTSSLSAAARSLGLSQPTVRRQIEALEALVGTTLFTRSAAGLVPLEGHLSLMAEAEAMESAALAFARLASSSADDVSGTVRISCSNVYGVEILPPILAELQATWPKLEIELALTNDIANLLRRDADIAVRLARPEQAALVARKVSPMRLGFFAAPQLAERVRGMDFAALSATGLMISQDRLDTIAAGLRQLGLKPPTRTVFRSDDDLAQLAAIRSGIGVGICQIAIGQKSGLVRILEDLAPTFDAWVVMHEDQKRLARARVVFDALVKALDR</sequence>
<organism evidence="6 7">
    <name type="scientific">Tabrizicola piscis</name>
    <dbReference type="NCBI Taxonomy" id="2494374"/>
    <lineage>
        <taxon>Bacteria</taxon>
        <taxon>Pseudomonadati</taxon>
        <taxon>Pseudomonadota</taxon>
        <taxon>Alphaproteobacteria</taxon>
        <taxon>Rhodobacterales</taxon>
        <taxon>Paracoccaceae</taxon>
        <taxon>Tabrizicola</taxon>
    </lineage>
</organism>
<dbReference type="EMBL" id="CP034328">
    <property type="protein sequence ID" value="AZL59560.1"/>
    <property type="molecule type" value="Genomic_DNA"/>
</dbReference>
<dbReference type="InterPro" id="IPR050176">
    <property type="entry name" value="LTTR"/>
</dbReference>
<dbReference type="OrthoDB" id="9798121at2"/>
<dbReference type="KEGG" id="taw:EI545_12375"/>
<dbReference type="PANTHER" id="PTHR30579:SF3">
    <property type="entry name" value="TRANSCRIPTIONAL REGULATORY PROTEIN"/>
    <property type="match status" value="1"/>
</dbReference>
<dbReference type="SUPFAM" id="SSF53850">
    <property type="entry name" value="Periplasmic binding protein-like II"/>
    <property type="match status" value="1"/>
</dbReference>
<dbReference type="SUPFAM" id="SSF46785">
    <property type="entry name" value="Winged helix' DNA-binding domain"/>
    <property type="match status" value="1"/>
</dbReference>
<feature type="domain" description="HTH lysR-type" evidence="5">
    <location>
        <begin position="8"/>
        <end position="64"/>
    </location>
</feature>
<evidence type="ECO:0000259" key="5">
    <source>
        <dbReference type="PROSITE" id="PS50931"/>
    </source>
</evidence>
<evidence type="ECO:0000256" key="4">
    <source>
        <dbReference type="ARBA" id="ARBA00023163"/>
    </source>
</evidence>
<dbReference type="PANTHER" id="PTHR30579">
    <property type="entry name" value="TRANSCRIPTIONAL REGULATOR"/>
    <property type="match status" value="1"/>
</dbReference>
<comment type="similarity">
    <text evidence="1">Belongs to the LysR transcriptional regulatory family.</text>
</comment>
<dbReference type="GO" id="GO:0003677">
    <property type="term" value="F:DNA binding"/>
    <property type="evidence" value="ECO:0007669"/>
    <property type="project" value="UniProtKB-KW"/>
</dbReference>
<dbReference type="PRINTS" id="PR00039">
    <property type="entry name" value="HTHLYSR"/>
</dbReference>
<evidence type="ECO:0000313" key="6">
    <source>
        <dbReference type="EMBL" id="AZL59560.1"/>
    </source>
</evidence>
<dbReference type="PROSITE" id="PS50931">
    <property type="entry name" value="HTH_LYSR"/>
    <property type="match status" value="1"/>
</dbReference>
<dbReference type="Gene3D" id="1.10.10.10">
    <property type="entry name" value="Winged helix-like DNA-binding domain superfamily/Winged helix DNA-binding domain"/>
    <property type="match status" value="1"/>
</dbReference>
<dbReference type="Pfam" id="PF00126">
    <property type="entry name" value="HTH_1"/>
    <property type="match status" value="1"/>
</dbReference>
<dbReference type="InterPro" id="IPR036388">
    <property type="entry name" value="WH-like_DNA-bd_sf"/>
</dbReference>
<dbReference type="InterPro" id="IPR005119">
    <property type="entry name" value="LysR_subst-bd"/>
</dbReference>
<dbReference type="Proteomes" id="UP000282002">
    <property type="component" value="Chromosome"/>
</dbReference>
<dbReference type="Gene3D" id="3.40.190.290">
    <property type="match status" value="1"/>
</dbReference>
<proteinExistence type="inferred from homology"/>
<keyword evidence="4" id="KW-0804">Transcription</keyword>
<dbReference type="AlphaFoldDB" id="A0A3S8U7P7"/>
<gene>
    <name evidence="6" type="ORF">EI545_12375</name>
</gene>
<evidence type="ECO:0000256" key="3">
    <source>
        <dbReference type="ARBA" id="ARBA00023125"/>
    </source>
</evidence>
<evidence type="ECO:0000256" key="1">
    <source>
        <dbReference type="ARBA" id="ARBA00009437"/>
    </source>
</evidence>
<keyword evidence="7" id="KW-1185">Reference proteome</keyword>
<evidence type="ECO:0000313" key="7">
    <source>
        <dbReference type="Proteomes" id="UP000282002"/>
    </source>
</evidence>
<protein>
    <submittedName>
        <fullName evidence="6">LysR family transcriptional regulator</fullName>
    </submittedName>
</protein>
<dbReference type="GO" id="GO:0003700">
    <property type="term" value="F:DNA-binding transcription factor activity"/>
    <property type="evidence" value="ECO:0007669"/>
    <property type="project" value="InterPro"/>
</dbReference>
<dbReference type="InterPro" id="IPR036390">
    <property type="entry name" value="WH_DNA-bd_sf"/>
</dbReference>